<sequence>MDWDVVIELMRKMDEAPAVDMAVSSYRFLREGKVVPAHRKDQDILRKILHGQHSRVVMLDGNESLLRMTNYPWNKLFRTSFLRRIGLRFSDTMVQNDVFAHWQSLLGATRILVTDLVQCTQTVSRAGARISNTWDSRRLHAFTALRETFDLVQRSRLPQVETAFWAFYCDLVQWMIGSVSPETRGKLMQEHIRLAGIAPRNMARMETDTGIKYWSLWDMNHLEETIPTPDEAAGKPWTQADLDIWLTEISRLKRLSTELRGENGRLRHDLREKTIASRFSTARSPRIAPILNGSAMIARPATQALKPRIGKLGASPPIEFQAARWAFALRKAFRSVIPGRRRTQ</sequence>
<gene>
    <name evidence="1" type="ORF">QWZ10_21185</name>
</gene>
<protein>
    <submittedName>
        <fullName evidence="1">Uncharacterized protein</fullName>
    </submittedName>
</protein>
<dbReference type="Proteomes" id="UP001243846">
    <property type="component" value="Unassembled WGS sequence"/>
</dbReference>
<proteinExistence type="predicted"/>
<dbReference type="EMBL" id="JAUFRC010000002">
    <property type="protein sequence ID" value="MDN3713637.1"/>
    <property type="molecule type" value="Genomic_DNA"/>
</dbReference>
<name>A0ABT8DCT0_9RHOB</name>
<comment type="caution">
    <text evidence="1">The sequence shown here is derived from an EMBL/GenBank/DDBJ whole genome shotgun (WGS) entry which is preliminary data.</text>
</comment>
<accession>A0ABT8DCT0</accession>
<reference evidence="2" key="1">
    <citation type="journal article" date="2019" name="Int. J. Syst. Evol. Microbiol.">
        <title>The Global Catalogue of Microorganisms (GCM) 10K type strain sequencing project: providing services to taxonomists for standard genome sequencing and annotation.</title>
        <authorList>
            <consortium name="The Broad Institute Genomics Platform"/>
            <consortium name="The Broad Institute Genome Sequencing Center for Infectious Disease"/>
            <person name="Wu L."/>
            <person name="Ma J."/>
        </authorList>
    </citation>
    <scope>NUCLEOTIDE SEQUENCE [LARGE SCALE GENOMIC DNA]</scope>
    <source>
        <strain evidence="2">CECT 8482</strain>
    </source>
</reference>
<evidence type="ECO:0000313" key="2">
    <source>
        <dbReference type="Proteomes" id="UP001243846"/>
    </source>
</evidence>
<organism evidence="1 2">
    <name type="scientific">Paracoccus cavernae</name>
    <dbReference type="NCBI Taxonomy" id="1571207"/>
    <lineage>
        <taxon>Bacteria</taxon>
        <taxon>Pseudomonadati</taxon>
        <taxon>Pseudomonadota</taxon>
        <taxon>Alphaproteobacteria</taxon>
        <taxon>Rhodobacterales</taxon>
        <taxon>Paracoccaceae</taxon>
        <taxon>Paracoccus</taxon>
    </lineage>
</organism>
<keyword evidence="2" id="KW-1185">Reference proteome</keyword>
<evidence type="ECO:0000313" key="1">
    <source>
        <dbReference type="EMBL" id="MDN3713637.1"/>
    </source>
</evidence>